<name>A0ABS1EZU2_9PROT</name>
<dbReference type="InterPro" id="IPR040442">
    <property type="entry name" value="Pyrv_kinase-like_dom_sf"/>
</dbReference>
<dbReference type="PANTHER" id="PTHR42905:SF2">
    <property type="entry name" value="PHOSPHOENOLPYRUVATE CARBOXYLASE FAMILY PROTEIN"/>
    <property type="match status" value="1"/>
</dbReference>
<dbReference type="SUPFAM" id="SSF51621">
    <property type="entry name" value="Phosphoenolpyruvate/pyruvate domain"/>
    <property type="match status" value="1"/>
</dbReference>
<comment type="caution">
    <text evidence="1">The sequence shown here is derived from an EMBL/GenBank/DDBJ whole genome shotgun (WGS) entry which is preliminary data.</text>
</comment>
<reference evidence="2" key="1">
    <citation type="submission" date="2021-01" db="EMBL/GenBank/DDBJ databases">
        <title>Genome public.</title>
        <authorList>
            <person name="Liu C."/>
            <person name="Sun Q."/>
        </authorList>
    </citation>
    <scope>NUCLEOTIDE SEQUENCE [LARGE SCALE GENOMIC DNA]</scope>
    <source>
        <strain evidence="2">YIM B02556</strain>
    </source>
</reference>
<dbReference type="EMBL" id="JAENHM010000017">
    <property type="protein sequence ID" value="MBK1836693.1"/>
    <property type="molecule type" value="Genomic_DNA"/>
</dbReference>
<dbReference type="Pfam" id="PF13714">
    <property type="entry name" value="PEP_mutase"/>
    <property type="match status" value="1"/>
</dbReference>
<evidence type="ECO:0000313" key="2">
    <source>
        <dbReference type="Proteomes" id="UP000652760"/>
    </source>
</evidence>
<gene>
    <name evidence="1" type="ORF">JHL17_04645</name>
</gene>
<dbReference type="RefSeq" id="WP_200190886.1">
    <property type="nucleotide sequence ID" value="NZ_JAENHM010000017.1"/>
</dbReference>
<dbReference type="InterPro" id="IPR039556">
    <property type="entry name" value="ICL/PEPM"/>
</dbReference>
<keyword evidence="2" id="KW-1185">Reference proteome</keyword>
<dbReference type="CDD" id="cd00377">
    <property type="entry name" value="ICL_PEPM"/>
    <property type="match status" value="1"/>
</dbReference>
<dbReference type="Gene3D" id="3.20.20.60">
    <property type="entry name" value="Phosphoenolpyruvate-binding domains"/>
    <property type="match status" value="1"/>
</dbReference>
<dbReference type="InterPro" id="IPR015813">
    <property type="entry name" value="Pyrv/PenolPyrv_kinase-like_dom"/>
</dbReference>
<organism evidence="1 2">
    <name type="scientific">Azospirillum endophyticum</name>
    <dbReference type="NCBI Taxonomy" id="2800326"/>
    <lineage>
        <taxon>Bacteria</taxon>
        <taxon>Pseudomonadati</taxon>
        <taxon>Pseudomonadota</taxon>
        <taxon>Alphaproteobacteria</taxon>
        <taxon>Rhodospirillales</taxon>
        <taxon>Azospirillaceae</taxon>
        <taxon>Azospirillum</taxon>
    </lineage>
</organism>
<dbReference type="GO" id="GO:0016829">
    <property type="term" value="F:lyase activity"/>
    <property type="evidence" value="ECO:0007669"/>
    <property type="project" value="UniProtKB-KW"/>
</dbReference>
<dbReference type="Proteomes" id="UP000652760">
    <property type="component" value="Unassembled WGS sequence"/>
</dbReference>
<accession>A0ABS1EZU2</accession>
<evidence type="ECO:0000313" key="1">
    <source>
        <dbReference type="EMBL" id="MBK1836693.1"/>
    </source>
</evidence>
<sequence>MNSAKTLKQLLGRGEIVMAPGAQDALTARLVQAAGFPALYMTGFGATAVRLGTPDLGLMTQTEMTTHARDMARAVTIPIIADADTGYGGPANIERTVREYLQAGVAAVHFEDQMAPKRCGQLAGVKLISAEENVRRLKCALAARGTDDLLVIGRTDAMAAVGPGEAIRRAKLYQDAGVDLVFVDGIKTIAEVEAVARSVEGPKVVSIVDGNETTALTAGVLQEMGFSVVLYAVSALFSATRAIAQTLAALQAEGTPRSRESAMMTYADFSALVDLERFKTLDDDFGWS</sequence>
<keyword evidence="1" id="KW-0456">Lyase</keyword>
<proteinExistence type="predicted"/>
<protein>
    <submittedName>
        <fullName evidence="1">Isocitrate lyase/PEP mutase family protein</fullName>
    </submittedName>
</protein>
<dbReference type="PANTHER" id="PTHR42905">
    <property type="entry name" value="PHOSPHOENOLPYRUVATE CARBOXYLASE"/>
    <property type="match status" value="1"/>
</dbReference>